<keyword evidence="4" id="KW-0547">Nucleotide-binding</keyword>
<dbReference type="PANTHER" id="PTHR43071:SF1">
    <property type="entry name" value="2-AMINO-4-HYDROXY-6-HYDROXYMETHYLDIHYDROPTERIDINE PYROPHOSPHOKINASE"/>
    <property type="match status" value="1"/>
</dbReference>
<evidence type="ECO:0000256" key="7">
    <source>
        <dbReference type="ARBA" id="ARBA00022909"/>
    </source>
</evidence>
<organism evidence="9">
    <name type="scientific">marine metagenome</name>
    <dbReference type="NCBI Taxonomy" id="408172"/>
    <lineage>
        <taxon>unclassified sequences</taxon>
        <taxon>metagenomes</taxon>
        <taxon>ecological metagenomes</taxon>
    </lineage>
</organism>
<evidence type="ECO:0000256" key="3">
    <source>
        <dbReference type="ARBA" id="ARBA00022679"/>
    </source>
</evidence>
<dbReference type="GO" id="GO:0046654">
    <property type="term" value="P:tetrahydrofolate biosynthetic process"/>
    <property type="evidence" value="ECO:0007669"/>
    <property type="project" value="UniProtKB-UniPathway"/>
</dbReference>
<reference evidence="9" key="1">
    <citation type="submission" date="2018-05" db="EMBL/GenBank/DDBJ databases">
        <authorList>
            <person name="Lanie J.A."/>
            <person name="Ng W.-L."/>
            <person name="Kazmierczak K.M."/>
            <person name="Andrzejewski T.M."/>
            <person name="Davidsen T.M."/>
            <person name="Wayne K.J."/>
            <person name="Tettelin H."/>
            <person name="Glass J.I."/>
            <person name="Rusch D."/>
            <person name="Podicherti R."/>
            <person name="Tsui H.-C.T."/>
            <person name="Winkler M.E."/>
        </authorList>
    </citation>
    <scope>NUCLEOTIDE SEQUENCE</scope>
</reference>
<evidence type="ECO:0000256" key="4">
    <source>
        <dbReference type="ARBA" id="ARBA00022741"/>
    </source>
</evidence>
<dbReference type="UniPathway" id="UPA00077">
    <property type="reaction ID" value="UER00155"/>
</dbReference>
<keyword evidence="7" id="KW-0289">Folate biosynthesis</keyword>
<evidence type="ECO:0000256" key="5">
    <source>
        <dbReference type="ARBA" id="ARBA00022777"/>
    </source>
</evidence>
<feature type="domain" description="7,8-dihydro-6-hydroxymethylpterin-pyrophosphokinase" evidence="8">
    <location>
        <begin position="8"/>
        <end position="110"/>
    </location>
</feature>
<evidence type="ECO:0000256" key="6">
    <source>
        <dbReference type="ARBA" id="ARBA00022840"/>
    </source>
</evidence>
<sequence>MLSSHIENKNIRTSSFYTSDPLYNKDQPIFINIIVELDTTFSPFQLLDKIHDIEKMLGRKLPRKKNQPRTIDIDIVLFGNSFIDTEELTIPHPHALLRKFVLIPLAELIPKEIFPSTNYKIVDLLKNCPDTSRVSKHLIEKNA</sequence>
<keyword evidence="5" id="KW-0418">Kinase</keyword>
<protein>
    <recommendedName>
        <fullName evidence="2">2-amino-4-hydroxy-6-hydroxymethyldihydropteridine diphosphokinase</fullName>
        <ecNumber evidence="2">2.7.6.3</ecNumber>
    </recommendedName>
</protein>
<comment type="pathway">
    <text evidence="1">Cofactor biosynthesis; tetrahydrofolate biosynthesis; 2-amino-4-hydroxy-6-hydroxymethyl-7,8-dihydropteridine diphosphate from 7,8-dihydroneopterin triphosphate: step 4/4.</text>
</comment>
<dbReference type="GO" id="GO:0046656">
    <property type="term" value="P:folic acid biosynthetic process"/>
    <property type="evidence" value="ECO:0007669"/>
    <property type="project" value="UniProtKB-KW"/>
</dbReference>
<gene>
    <name evidence="9" type="ORF">METZ01_LOCUS22514</name>
</gene>
<dbReference type="GO" id="GO:0003848">
    <property type="term" value="F:2-amino-4-hydroxy-6-hydroxymethyldihydropteridine diphosphokinase activity"/>
    <property type="evidence" value="ECO:0007669"/>
    <property type="project" value="UniProtKB-EC"/>
</dbReference>
<name>A0A381PRW1_9ZZZZ</name>
<dbReference type="InterPro" id="IPR000550">
    <property type="entry name" value="Hppk"/>
</dbReference>
<dbReference type="PANTHER" id="PTHR43071">
    <property type="entry name" value="2-AMINO-4-HYDROXY-6-HYDROXYMETHYLDIHYDROPTERIDINE PYROPHOSPHOKINASE"/>
    <property type="match status" value="1"/>
</dbReference>
<dbReference type="EMBL" id="UINC01001068">
    <property type="protein sequence ID" value="SUZ69660.1"/>
    <property type="molecule type" value="Genomic_DNA"/>
</dbReference>
<proteinExistence type="predicted"/>
<dbReference type="Gene3D" id="3.30.70.560">
    <property type="entry name" value="7,8-Dihydro-6-hydroxymethylpterin-pyrophosphokinase HPPK"/>
    <property type="match status" value="1"/>
</dbReference>
<evidence type="ECO:0000259" key="8">
    <source>
        <dbReference type="Pfam" id="PF01288"/>
    </source>
</evidence>
<dbReference type="GO" id="GO:0005524">
    <property type="term" value="F:ATP binding"/>
    <property type="evidence" value="ECO:0007669"/>
    <property type="project" value="UniProtKB-KW"/>
</dbReference>
<keyword evidence="3" id="KW-0808">Transferase</keyword>
<dbReference type="Pfam" id="PF01288">
    <property type="entry name" value="HPPK"/>
    <property type="match status" value="1"/>
</dbReference>
<accession>A0A381PRW1</accession>
<evidence type="ECO:0000313" key="9">
    <source>
        <dbReference type="EMBL" id="SUZ69660.1"/>
    </source>
</evidence>
<dbReference type="NCBIfam" id="TIGR01498">
    <property type="entry name" value="folK"/>
    <property type="match status" value="1"/>
</dbReference>
<dbReference type="AlphaFoldDB" id="A0A381PRW1"/>
<dbReference type="SUPFAM" id="SSF55083">
    <property type="entry name" value="6-hydroxymethyl-7,8-dihydropterin pyrophosphokinase, HPPK"/>
    <property type="match status" value="1"/>
</dbReference>
<dbReference type="CDD" id="cd00483">
    <property type="entry name" value="HPPK"/>
    <property type="match status" value="1"/>
</dbReference>
<dbReference type="InterPro" id="IPR035907">
    <property type="entry name" value="Hppk_sf"/>
</dbReference>
<keyword evidence="6" id="KW-0067">ATP-binding</keyword>
<dbReference type="GO" id="GO:0016301">
    <property type="term" value="F:kinase activity"/>
    <property type="evidence" value="ECO:0007669"/>
    <property type="project" value="UniProtKB-KW"/>
</dbReference>
<dbReference type="EC" id="2.7.6.3" evidence="2"/>
<evidence type="ECO:0000256" key="2">
    <source>
        <dbReference type="ARBA" id="ARBA00013253"/>
    </source>
</evidence>
<evidence type="ECO:0000256" key="1">
    <source>
        <dbReference type="ARBA" id="ARBA00005051"/>
    </source>
</evidence>